<evidence type="ECO:0000313" key="2">
    <source>
        <dbReference type="Proteomes" id="UP000276133"/>
    </source>
</evidence>
<evidence type="ECO:0000313" key="1">
    <source>
        <dbReference type="EMBL" id="RNA12297.1"/>
    </source>
</evidence>
<sequence length="80" mass="9174">MVLIHFSSQTGAFNIKDEYYNVSMVKLNPKASFKCSELADCVHIVGVQLSLGVYRDNSSKKKTCFNKIKDEKKVWKKISR</sequence>
<dbReference type="Proteomes" id="UP000276133">
    <property type="component" value="Unassembled WGS sequence"/>
</dbReference>
<name>A0A3M7QLG7_BRAPC</name>
<dbReference type="EMBL" id="REGN01005726">
    <property type="protein sequence ID" value="RNA12297.1"/>
    <property type="molecule type" value="Genomic_DNA"/>
</dbReference>
<protein>
    <submittedName>
        <fullName evidence="1">Uncharacterized protein</fullName>
    </submittedName>
</protein>
<dbReference type="AlphaFoldDB" id="A0A3M7QLG7"/>
<comment type="caution">
    <text evidence="1">The sequence shown here is derived from an EMBL/GenBank/DDBJ whole genome shotgun (WGS) entry which is preliminary data.</text>
</comment>
<accession>A0A3M7QLG7</accession>
<reference evidence="1 2" key="1">
    <citation type="journal article" date="2018" name="Sci. Rep.">
        <title>Genomic signatures of local adaptation to the degree of environmental predictability in rotifers.</title>
        <authorList>
            <person name="Franch-Gras L."/>
            <person name="Hahn C."/>
            <person name="Garcia-Roger E.M."/>
            <person name="Carmona M.J."/>
            <person name="Serra M."/>
            <person name="Gomez A."/>
        </authorList>
    </citation>
    <scope>NUCLEOTIDE SEQUENCE [LARGE SCALE GENOMIC DNA]</scope>
    <source>
        <strain evidence="1">HYR1</strain>
    </source>
</reference>
<proteinExistence type="predicted"/>
<organism evidence="1 2">
    <name type="scientific">Brachionus plicatilis</name>
    <name type="common">Marine rotifer</name>
    <name type="synonym">Brachionus muelleri</name>
    <dbReference type="NCBI Taxonomy" id="10195"/>
    <lineage>
        <taxon>Eukaryota</taxon>
        <taxon>Metazoa</taxon>
        <taxon>Spiralia</taxon>
        <taxon>Gnathifera</taxon>
        <taxon>Rotifera</taxon>
        <taxon>Eurotatoria</taxon>
        <taxon>Monogononta</taxon>
        <taxon>Pseudotrocha</taxon>
        <taxon>Ploima</taxon>
        <taxon>Brachionidae</taxon>
        <taxon>Brachionus</taxon>
    </lineage>
</organism>
<gene>
    <name evidence="1" type="ORF">BpHYR1_050655</name>
</gene>
<keyword evidence="2" id="KW-1185">Reference proteome</keyword>